<keyword evidence="5 8" id="KW-0408">Iron</keyword>
<feature type="binding site" evidence="8">
    <location>
        <position position="120"/>
    </location>
    <ligand>
        <name>Fe cation</name>
        <dbReference type="ChEBI" id="CHEBI:24875"/>
    </ligand>
</feature>
<evidence type="ECO:0000259" key="9">
    <source>
        <dbReference type="Pfam" id="PF00814"/>
    </source>
</evidence>
<feature type="binding site" evidence="8">
    <location>
        <position position="171"/>
    </location>
    <ligand>
        <name>substrate</name>
    </ligand>
</feature>
<evidence type="ECO:0000256" key="6">
    <source>
        <dbReference type="ARBA" id="ARBA00023315"/>
    </source>
</evidence>
<keyword evidence="3 8" id="KW-0819">tRNA processing</keyword>
<dbReference type="EMBL" id="CP048620">
    <property type="protein sequence ID" value="QPJ66016.1"/>
    <property type="molecule type" value="Genomic_DNA"/>
</dbReference>
<feature type="binding site" evidence="8">
    <location>
        <begin position="138"/>
        <end position="142"/>
    </location>
    <ligand>
        <name>substrate</name>
    </ligand>
</feature>
<dbReference type="FunFam" id="3.30.420.40:FF:000040">
    <property type="entry name" value="tRNA N6-adenosine threonylcarbamoyltransferase"/>
    <property type="match status" value="1"/>
</dbReference>
<reference evidence="11" key="1">
    <citation type="submission" date="2020-02" db="EMBL/GenBank/DDBJ databases">
        <title>Genomic and physiological characterization of two novel Nitrospinaceae genera.</title>
        <authorList>
            <person name="Mueller A.J."/>
            <person name="Jung M.-Y."/>
            <person name="Strachan C.R."/>
            <person name="Herbold C.W."/>
            <person name="Kirkegaard R.H."/>
            <person name="Daims H."/>
        </authorList>
    </citation>
    <scope>NUCLEOTIDE SEQUENCE [LARGE SCALE GENOMIC DNA]</scope>
</reference>
<organism evidence="10 11">
    <name type="scientific">Candidatus Nitrohelix vancouverensis</name>
    <dbReference type="NCBI Taxonomy" id="2705534"/>
    <lineage>
        <taxon>Bacteria</taxon>
        <taxon>Pseudomonadati</taxon>
        <taxon>Nitrospinota/Tectimicrobiota group</taxon>
        <taxon>Nitrospinota</taxon>
        <taxon>Nitrospinia</taxon>
        <taxon>Nitrospinales</taxon>
        <taxon>Nitrospinaceae</taxon>
        <taxon>Candidatus Nitrohelix</taxon>
    </lineage>
</organism>
<dbReference type="InterPro" id="IPR043129">
    <property type="entry name" value="ATPase_NBD"/>
</dbReference>
<dbReference type="PANTHER" id="PTHR11735:SF6">
    <property type="entry name" value="TRNA N6-ADENOSINE THREONYLCARBAMOYLTRANSFERASE, MITOCHONDRIAL"/>
    <property type="match status" value="1"/>
</dbReference>
<dbReference type="InterPro" id="IPR022450">
    <property type="entry name" value="TsaD"/>
</dbReference>
<dbReference type="FunFam" id="3.30.420.40:FF:000012">
    <property type="entry name" value="tRNA N6-adenosine threonylcarbamoyltransferase"/>
    <property type="match status" value="1"/>
</dbReference>
<dbReference type="Gene3D" id="3.30.420.40">
    <property type="match status" value="2"/>
</dbReference>
<comment type="similarity">
    <text evidence="8">Belongs to the KAE1 / TsaD family.</text>
</comment>
<dbReference type="KEGG" id="nva:G3M78_11670"/>
<keyword evidence="2 8" id="KW-0808">Transferase</keyword>
<dbReference type="GO" id="GO:0061711">
    <property type="term" value="F:tRNA N(6)-L-threonylcarbamoyladenine synthase activity"/>
    <property type="evidence" value="ECO:0007669"/>
    <property type="project" value="UniProtKB-EC"/>
</dbReference>
<proteinExistence type="inferred from homology"/>
<dbReference type="InterPro" id="IPR017861">
    <property type="entry name" value="KAE1/TsaD"/>
</dbReference>
<dbReference type="GO" id="GO:0005737">
    <property type="term" value="C:cytoplasm"/>
    <property type="evidence" value="ECO:0007669"/>
    <property type="project" value="UniProtKB-SubCell"/>
</dbReference>
<keyword evidence="4 8" id="KW-0479">Metal-binding</keyword>
<dbReference type="NCBIfam" id="TIGR03723">
    <property type="entry name" value="T6A_TsaD_YgjD"/>
    <property type="match status" value="1"/>
</dbReference>
<evidence type="ECO:0000256" key="2">
    <source>
        <dbReference type="ARBA" id="ARBA00022679"/>
    </source>
</evidence>
<comment type="cofactor">
    <cofactor evidence="8">
        <name>Fe(2+)</name>
        <dbReference type="ChEBI" id="CHEBI:29033"/>
    </cofactor>
    <text evidence="8">Binds 1 Fe(2+) ion per subunit.</text>
</comment>
<feature type="binding site" evidence="8">
    <location>
        <position position="184"/>
    </location>
    <ligand>
        <name>substrate</name>
    </ligand>
</feature>
<dbReference type="PANTHER" id="PTHR11735">
    <property type="entry name" value="TRNA N6-ADENOSINE THREONYLCARBAMOYLTRANSFERASE"/>
    <property type="match status" value="1"/>
</dbReference>
<protein>
    <recommendedName>
        <fullName evidence="8">tRNA N6-adenosine threonylcarbamoyltransferase</fullName>
        <ecNumber evidence="8">2.3.1.234</ecNumber>
    </recommendedName>
    <alternativeName>
        <fullName evidence="8">N6-L-threonylcarbamoyladenine synthase</fullName>
        <shortName evidence="8">t(6)A synthase</shortName>
    </alternativeName>
    <alternativeName>
        <fullName evidence="8">t(6)A37 threonylcarbamoyladenosine biosynthesis protein TsaD</fullName>
    </alternativeName>
    <alternativeName>
        <fullName evidence="8">tRNA threonylcarbamoyladenosine biosynthesis protein TsaD</fullName>
    </alternativeName>
</protein>
<dbReference type="InterPro" id="IPR017860">
    <property type="entry name" value="Peptidase_M22_CS"/>
</dbReference>
<comment type="subcellular location">
    <subcellularLocation>
        <location evidence="8">Cytoplasm</location>
    </subcellularLocation>
</comment>
<dbReference type="PROSITE" id="PS01016">
    <property type="entry name" value="GLYCOPROTEASE"/>
    <property type="match status" value="1"/>
</dbReference>
<feature type="domain" description="Gcp-like" evidence="9">
    <location>
        <begin position="28"/>
        <end position="310"/>
    </location>
</feature>
<evidence type="ECO:0000256" key="8">
    <source>
        <dbReference type="HAMAP-Rule" id="MF_01445"/>
    </source>
</evidence>
<evidence type="ECO:0000256" key="5">
    <source>
        <dbReference type="ARBA" id="ARBA00023004"/>
    </source>
</evidence>
<comment type="function">
    <text evidence="8">Required for the formation of a threonylcarbamoyl group on adenosine at position 37 (t(6)A37) in tRNAs that read codons beginning with adenine. Is involved in the transfer of the threonylcarbamoyl moiety of threonylcarbamoyl-AMP (TC-AMP) to the N6 group of A37, together with TsaE and TsaB. TsaD likely plays a direct catalytic role in this reaction.</text>
</comment>
<feature type="binding site" evidence="8">
    <location>
        <position position="188"/>
    </location>
    <ligand>
        <name>substrate</name>
    </ligand>
</feature>
<evidence type="ECO:0000256" key="4">
    <source>
        <dbReference type="ARBA" id="ARBA00022723"/>
    </source>
</evidence>
<keyword evidence="6 8" id="KW-0012">Acyltransferase</keyword>
<dbReference type="HAMAP" id="MF_01445">
    <property type="entry name" value="TsaD"/>
    <property type="match status" value="1"/>
</dbReference>
<dbReference type="InterPro" id="IPR000905">
    <property type="entry name" value="Gcp-like_dom"/>
</dbReference>
<dbReference type="GO" id="GO:0005506">
    <property type="term" value="F:iron ion binding"/>
    <property type="evidence" value="ECO:0007669"/>
    <property type="project" value="UniProtKB-UniRule"/>
</dbReference>
<dbReference type="NCBIfam" id="TIGR00329">
    <property type="entry name" value="gcp_kae1"/>
    <property type="match status" value="1"/>
</dbReference>
<gene>
    <name evidence="8 10" type="primary">tsaD</name>
    <name evidence="10" type="ORF">G3M78_11670</name>
</gene>
<evidence type="ECO:0000256" key="7">
    <source>
        <dbReference type="ARBA" id="ARBA00048117"/>
    </source>
</evidence>
<dbReference type="SUPFAM" id="SSF53067">
    <property type="entry name" value="Actin-like ATPase domain"/>
    <property type="match status" value="2"/>
</dbReference>
<sequence length="338" mass="36057">MTDQTVYTLGIETSCDETAAAVIKNGREILSNVISSQEAIHSRYGGVVPELAGRAHVDVIDQIILQALNEAGLSWQDIDQVAVTEGPGLAGSLLVGLNVAKAIAYALKIPIIGVNHLEGHLTSIYLQEAVEFPYIALSVSGGHTDLYRVERFGSYQLLGRTRDDAAGESFDKVAKMLGLGYPGGPLIEKLAREGNPSAHAFPRAMLDKDSLDFSFSGVKTSVKNFLLNREATGLSDADVAASFQEAVIDTLVKKLLLACRSESISRAVVTGGVAANGALRARTQSVLGKEGIASYFPKPVYCTDNAAMIACAGHFKFLEQPERWDNAFSLDALANLSL</sequence>
<dbReference type="GO" id="GO:0002949">
    <property type="term" value="P:tRNA threonylcarbamoyladenosine modification"/>
    <property type="evidence" value="ECO:0007669"/>
    <property type="project" value="UniProtKB-UniRule"/>
</dbReference>
<evidence type="ECO:0000313" key="11">
    <source>
        <dbReference type="Proteomes" id="UP000594464"/>
    </source>
</evidence>
<keyword evidence="1 8" id="KW-0963">Cytoplasm</keyword>
<dbReference type="Pfam" id="PF00814">
    <property type="entry name" value="TsaD"/>
    <property type="match status" value="1"/>
</dbReference>
<accession>A0A7T0G477</accession>
<dbReference type="Proteomes" id="UP000594464">
    <property type="component" value="Chromosome"/>
</dbReference>
<feature type="binding site" evidence="8">
    <location>
        <position position="276"/>
    </location>
    <ligand>
        <name>substrate</name>
    </ligand>
</feature>
<feature type="binding site" evidence="8">
    <location>
        <position position="304"/>
    </location>
    <ligand>
        <name>Fe cation</name>
        <dbReference type="ChEBI" id="CHEBI:24875"/>
    </ligand>
</feature>
<evidence type="ECO:0000313" key="10">
    <source>
        <dbReference type="EMBL" id="QPJ66016.1"/>
    </source>
</evidence>
<name>A0A7T0G477_9BACT</name>
<dbReference type="EC" id="2.3.1.234" evidence="8"/>
<evidence type="ECO:0000256" key="1">
    <source>
        <dbReference type="ARBA" id="ARBA00022490"/>
    </source>
</evidence>
<feature type="binding site" evidence="8">
    <location>
        <position position="116"/>
    </location>
    <ligand>
        <name>Fe cation</name>
        <dbReference type="ChEBI" id="CHEBI:24875"/>
    </ligand>
</feature>
<dbReference type="PRINTS" id="PR00789">
    <property type="entry name" value="OSIALOPTASE"/>
</dbReference>
<evidence type="ECO:0000256" key="3">
    <source>
        <dbReference type="ARBA" id="ARBA00022694"/>
    </source>
</evidence>
<dbReference type="AlphaFoldDB" id="A0A7T0G477"/>
<comment type="catalytic activity">
    <reaction evidence="7 8">
        <text>L-threonylcarbamoyladenylate + adenosine(37) in tRNA = N(6)-L-threonylcarbamoyladenosine(37) in tRNA + AMP + H(+)</text>
        <dbReference type="Rhea" id="RHEA:37059"/>
        <dbReference type="Rhea" id="RHEA-COMP:10162"/>
        <dbReference type="Rhea" id="RHEA-COMP:10163"/>
        <dbReference type="ChEBI" id="CHEBI:15378"/>
        <dbReference type="ChEBI" id="CHEBI:73682"/>
        <dbReference type="ChEBI" id="CHEBI:74411"/>
        <dbReference type="ChEBI" id="CHEBI:74418"/>
        <dbReference type="ChEBI" id="CHEBI:456215"/>
        <dbReference type="EC" id="2.3.1.234"/>
    </reaction>
</comment>
<dbReference type="CDD" id="cd24133">
    <property type="entry name" value="ASKHA_NBD_TsaD_bac"/>
    <property type="match status" value="1"/>
</dbReference>